<evidence type="ECO:0000256" key="1">
    <source>
        <dbReference type="SAM" id="MobiDB-lite"/>
    </source>
</evidence>
<feature type="region of interest" description="Disordered" evidence="1">
    <location>
        <begin position="1"/>
        <end position="24"/>
    </location>
</feature>
<dbReference type="Proteomes" id="UP000288805">
    <property type="component" value="Unassembled WGS sequence"/>
</dbReference>
<evidence type="ECO:0000313" key="3">
    <source>
        <dbReference type="EMBL" id="RVX21187.1"/>
    </source>
</evidence>
<dbReference type="AlphaFoldDB" id="A0A438KJ23"/>
<dbReference type="Pfam" id="PF22936">
    <property type="entry name" value="Pol_BBD"/>
    <property type="match status" value="1"/>
</dbReference>
<feature type="compositionally biased region" description="Low complexity" evidence="1">
    <location>
        <begin position="10"/>
        <end position="22"/>
    </location>
</feature>
<protein>
    <submittedName>
        <fullName evidence="3">Retrovirus-related Pol polyprotein from transposon RE2</fullName>
    </submittedName>
</protein>
<name>A0A438KJ23_VITVI</name>
<dbReference type="InterPro" id="IPR054722">
    <property type="entry name" value="PolX-like_BBD"/>
</dbReference>
<evidence type="ECO:0000259" key="2">
    <source>
        <dbReference type="Pfam" id="PF22936"/>
    </source>
</evidence>
<dbReference type="EMBL" id="QGNW01000005">
    <property type="protein sequence ID" value="RVX21187.1"/>
    <property type="molecule type" value="Genomic_DNA"/>
</dbReference>
<reference evidence="3 4" key="1">
    <citation type="journal article" date="2018" name="PLoS Genet.">
        <title>Population sequencing reveals clonal diversity and ancestral inbreeding in the grapevine cultivar Chardonnay.</title>
        <authorList>
            <person name="Roach M.J."/>
            <person name="Johnson D.L."/>
            <person name="Bohlmann J."/>
            <person name="van Vuuren H.J."/>
            <person name="Jones S.J."/>
            <person name="Pretorius I.S."/>
            <person name="Schmidt S.A."/>
            <person name="Borneman A.R."/>
        </authorList>
    </citation>
    <scope>NUCLEOTIDE SEQUENCE [LARGE SCALE GENOMIC DNA]</scope>
    <source>
        <strain evidence="4">cv. Chardonnay</strain>
        <tissue evidence="3">Leaf</tissue>
    </source>
</reference>
<accession>A0A438KJ23</accession>
<proteinExistence type="predicted"/>
<evidence type="ECO:0000313" key="4">
    <source>
        <dbReference type="Proteomes" id="UP000288805"/>
    </source>
</evidence>
<organism evidence="3 4">
    <name type="scientific">Vitis vinifera</name>
    <name type="common">Grape</name>
    <dbReference type="NCBI Taxonomy" id="29760"/>
    <lineage>
        <taxon>Eukaryota</taxon>
        <taxon>Viridiplantae</taxon>
        <taxon>Streptophyta</taxon>
        <taxon>Embryophyta</taxon>
        <taxon>Tracheophyta</taxon>
        <taxon>Spermatophyta</taxon>
        <taxon>Magnoliopsida</taxon>
        <taxon>eudicotyledons</taxon>
        <taxon>Gunneridae</taxon>
        <taxon>Pentapetalae</taxon>
        <taxon>rosids</taxon>
        <taxon>Vitales</taxon>
        <taxon>Vitaceae</taxon>
        <taxon>Viteae</taxon>
        <taxon>Vitis</taxon>
    </lineage>
</organism>
<feature type="domain" description="Retrovirus-related Pol polyprotein from transposon TNT 1-94-like beta-barrel" evidence="2">
    <location>
        <begin position="99"/>
        <end position="167"/>
    </location>
</feature>
<sequence>MCWKLHERPPNFNNNNRGWRPNGEQQQKVQGQTNLTNINLLNDENETQTHGEFKEDIERLKRLLRSFEKPFGACSLSLSGKYSVSHAFNVLDLPLSDSWVIDSGAMDHMTDSALKFCSYSPCLSNKKISIVDGSLIAGQGKIHINLSLTLDNVLHVPKLSTNLVSIHWIIKDMNCCVVFYPSHCVFQDQSSGKTIGLVKEKNELYYLDVLGDQNRTENKFPLSYLTKSSISKKDKIWLHHLYLGHPSFNILKVLFP</sequence>
<comment type="caution">
    <text evidence="3">The sequence shown here is derived from an EMBL/GenBank/DDBJ whole genome shotgun (WGS) entry which is preliminary data.</text>
</comment>
<gene>
    <name evidence="3" type="primary">RE2_889</name>
    <name evidence="3" type="ORF">CK203_002229</name>
</gene>